<keyword evidence="2" id="KW-1133">Transmembrane helix</keyword>
<proteinExistence type="predicted"/>
<dbReference type="RefSeq" id="WP_215609436.1">
    <property type="nucleotide sequence ID" value="NZ_JADOES010000024.1"/>
</dbReference>
<reference evidence="3" key="2">
    <citation type="journal article" date="2021" name="Mar. Drugs">
        <title>Genome Reduction and Secondary Metabolism of the Marine Sponge-Associated Cyanobacterium Leptothoe.</title>
        <authorList>
            <person name="Konstantinou D."/>
            <person name="Popin R.V."/>
            <person name="Fewer D.P."/>
            <person name="Sivonen K."/>
            <person name="Gkelis S."/>
        </authorList>
    </citation>
    <scope>NUCLEOTIDE SEQUENCE</scope>
    <source>
        <strain evidence="3">TAU-MAC 1115</strain>
    </source>
</reference>
<reference evidence="3" key="1">
    <citation type="submission" date="2020-11" db="EMBL/GenBank/DDBJ databases">
        <authorList>
            <person name="Konstantinou D."/>
            <person name="Gkelis S."/>
            <person name="Popin R."/>
            <person name="Fewer D."/>
            <person name="Sivonen K."/>
        </authorList>
    </citation>
    <scope>NUCLEOTIDE SEQUENCE</scope>
    <source>
        <strain evidence="3">TAU-MAC 1115</strain>
    </source>
</reference>
<feature type="region of interest" description="Disordered" evidence="1">
    <location>
        <begin position="208"/>
        <end position="325"/>
    </location>
</feature>
<dbReference type="AlphaFoldDB" id="A0A947DGR8"/>
<gene>
    <name evidence="3" type="ORF">IXB50_13135</name>
</gene>
<evidence type="ECO:0000256" key="2">
    <source>
        <dbReference type="SAM" id="Phobius"/>
    </source>
</evidence>
<dbReference type="EMBL" id="JADOES010000024">
    <property type="protein sequence ID" value="MBT9316369.1"/>
    <property type="molecule type" value="Genomic_DNA"/>
</dbReference>
<evidence type="ECO:0000313" key="3">
    <source>
        <dbReference type="EMBL" id="MBT9316369.1"/>
    </source>
</evidence>
<name>A0A947DGR8_9CYAN</name>
<feature type="transmembrane region" description="Helical" evidence="2">
    <location>
        <begin position="133"/>
        <end position="155"/>
    </location>
</feature>
<evidence type="ECO:0000313" key="4">
    <source>
        <dbReference type="Proteomes" id="UP000717364"/>
    </source>
</evidence>
<comment type="caution">
    <text evidence="3">The sequence shown here is derived from an EMBL/GenBank/DDBJ whole genome shotgun (WGS) entry which is preliminary data.</text>
</comment>
<dbReference type="InterPro" id="IPR025569">
    <property type="entry name" value="DUF4335"/>
</dbReference>
<protein>
    <recommendedName>
        <fullName evidence="5">DUF4335 domain-containing protein</fullName>
    </recommendedName>
</protein>
<dbReference type="Proteomes" id="UP000717364">
    <property type="component" value="Unassembled WGS sequence"/>
</dbReference>
<keyword evidence="2" id="KW-0812">Transmembrane</keyword>
<dbReference type="Pfam" id="PF14233">
    <property type="entry name" value="DUF4335"/>
    <property type="match status" value="1"/>
</dbReference>
<feature type="compositionally biased region" description="Basic and acidic residues" evidence="1">
    <location>
        <begin position="213"/>
        <end position="234"/>
    </location>
</feature>
<keyword evidence="2" id="KW-0472">Membrane</keyword>
<sequence>MSTVLPINTQRYESGDYTLEVTAHPSALSQWSDRTVVRQLRFSLWSEQPTRKRLATGDQLHLVALSDTVESYVQRHLTQQAWPQTHKLKLLDQDINLSTLQLFDLAEVLNAYGQRQIILPKAPVAKRRWRSRWWTSSAVASLLVAVGVTTAYLQYRPAAFNQTETAQVPKAVFEDEVGSAIAPNAAAPNAAPEASSAPAAEDLDALTAQGELPKSKTPREIDESLELRVRRDRGPAGNNHRLAAGQSPSRQQETESEAFNNEVAPAAPQPQSESLAADSEEASDEGSSSLSTADPFSVEHSELAGAPAVPESAPQPPAPTAPTSDITVLSEAPQESVTAPAELESLEADDTFADAAAADASGHGQRGAPARIGQLDNETHRETLDAIATQLAPYQPTGVTYPLVYHLQIAPDGKITAIEPISENAPAIAPSNQVVTPAPGRSLRVELIYTGTSRPLVNELFE</sequence>
<accession>A0A947DGR8</accession>
<evidence type="ECO:0000256" key="1">
    <source>
        <dbReference type="SAM" id="MobiDB-lite"/>
    </source>
</evidence>
<keyword evidence="4" id="KW-1185">Reference proteome</keyword>
<feature type="compositionally biased region" description="Low complexity" evidence="1">
    <location>
        <begin position="285"/>
        <end position="294"/>
    </location>
</feature>
<organism evidence="3 4">
    <name type="scientific">Leptothoe spongobia TAU-MAC 1115</name>
    <dbReference type="NCBI Taxonomy" id="1967444"/>
    <lineage>
        <taxon>Bacteria</taxon>
        <taxon>Bacillati</taxon>
        <taxon>Cyanobacteriota</taxon>
        <taxon>Cyanophyceae</taxon>
        <taxon>Nodosilineales</taxon>
        <taxon>Cymatolegaceae</taxon>
        <taxon>Leptothoe</taxon>
        <taxon>Leptothoe spongobia</taxon>
    </lineage>
</organism>
<evidence type="ECO:0008006" key="5">
    <source>
        <dbReference type="Google" id="ProtNLM"/>
    </source>
</evidence>